<keyword evidence="11" id="KW-0966">Cell projection</keyword>
<evidence type="ECO:0000256" key="7">
    <source>
        <dbReference type="ARBA" id="ARBA00023159"/>
    </source>
</evidence>
<keyword evidence="11" id="KW-0969">Cilium</keyword>
<proteinExistence type="inferred from homology"/>
<evidence type="ECO:0000256" key="10">
    <source>
        <dbReference type="PIRNR" id="PIRNR003159"/>
    </source>
</evidence>
<keyword evidence="6 9" id="KW-0238">DNA-binding</keyword>
<feature type="binding site" evidence="9">
    <location>
        <position position="159"/>
    </location>
    <ligand>
        <name>Zn(2+)</name>
        <dbReference type="ChEBI" id="CHEBI:29105"/>
    </ligand>
</feature>
<gene>
    <name evidence="11" type="primary">flhC_1</name>
    <name evidence="9" type="synonym">flhC</name>
    <name evidence="11" type="ORF">FEMY_10970</name>
</gene>
<sequence>MQPSSWPVNRLNNWSFDLLTAPRSIVAEAQEVQWAIELIELGARLQLLQEETHLSRERLLRLYREVAGHSPSKGMLPYSTDWFITWQPNIHASLFLGIYRYLEKNIELPSLELLIKSYRLYLEQNVISKEENVLSITRAWFLLRFCAAGMLTTAPCIRCNGEFVVHTHDLTADFICGICAPPSRAGKTKKLLPKPVSSEPSL</sequence>
<comment type="subcellular location">
    <subcellularLocation>
        <location evidence="9 10">Cytoplasm</location>
    </subcellularLocation>
</comment>
<dbReference type="NCBIfam" id="NF009365">
    <property type="entry name" value="PRK12722.1"/>
    <property type="match status" value="1"/>
</dbReference>
<evidence type="ECO:0000256" key="8">
    <source>
        <dbReference type="ARBA" id="ARBA00023163"/>
    </source>
</evidence>
<dbReference type="GO" id="GO:0044781">
    <property type="term" value="P:bacterial-type flagellum organization"/>
    <property type="evidence" value="ECO:0007669"/>
    <property type="project" value="UniProtKB-KW"/>
</dbReference>
<evidence type="ECO:0000256" key="9">
    <source>
        <dbReference type="HAMAP-Rule" id="MF_01891"/>
    </source>
</evidence>
<evidence type="ECO:0000313" key="11">
    <source>
        <dbReference type="EMBL" id="KXW58334.1"/>
    </source>
</evidence>
<dbReference type="HAMAP" id="MF_01891">
    <property type="entry name" value="FhlC"/>
    <property type="match status" value="1"/>
</dbReference>
<dbReference type="GO" id="GO:0003677">
    <property type="term" value="F:DNA binding"/>
    <property type="evidence" value="ECO:0007669"/>
    <property type="project" value="UniProtKB-UniRule"/>
</dbReference>
<keyword evidence="11" id="KW-0282">Flagellum</keyword>
<comment type="function">
    <text evidence="9">Functions in complex with FlhD as a master transcriptional regulator that regulates transcription of several flagellar and non-flagellar operons by binding to their promoter region. Activates expression of class 2 flagellar genes, including fliA, which is a flagellum-specific sigma factor that turns on the class 3 genes. Also regulates genes whose products function in a variety of physiological pathways.</text>
</comment>
<dbReference type="Proteomes" id="UP000075653">
    <property type="component" value="Unassembled WGS sequence"/>
</dbReference>
<name>A0A149VZM2_9PROT</name>
<dbReference type="Pfam" id="PF05280">
    <property type="entry name" value="FlhC"/>
    <property type="match status" value="1"/>
</dbReference>
<keyword evidence="7 9" id="KW-0010">Activator</keyword>
<organism evidence="11 12">
    <name type="scientific">Ferrovum myxofaciens</name>
    <dbReference type="NCBI Taxonomy" id="416213"/>
    <lineage>
        <taxon>Bacteria</taxon>
        <taxon>Pseudomonadati</taxon>
        <taxon>Pseudomonadota</taxon>
        <taxon>Betaproteobacteria</taxon>
        <taxon>Ferrovales</taxon>
        <taxon>Ferrovaceae</taxon>
        <taxon>Ferrovum</taxon>
    </lineage>
</organism>
<reference evidence="11 12" key="1">
    <citation type="submission" date="2016-01" db="EMBL/GenBank/DDBJ databases">
        <title>Genome sequence of the acidophilic iron oxidising Ferrovum strain Z-31.</title>
        <authorList>
            <person name="Poehlein A."/>
            <person name="Ullrich S.R."/>
            <person name="Schloemann M."/>
            <person name="Muehling M."/>
            <person name="Daniel R."/>
        </authorList>
    </citation>
    <scope>NUCLEOTIDE SEQUENCE [LARGE SCALE GENOMIC DNA]</scope>
    <source>
        <strain evidence="11 12">Z-31</strain>
    </source>
</reference>
<dbReference type="AlphaFoldDB" id="A0A149VZM2"/>
<comment type="cofactor">
    <cofactor evidence="9">
        <name>Zn(2+)</name>
        <dbReference type="ChEBI" id="CHEBI:29105"/>
    </cofactor>
    <text evidence="9">Binds 1 zinc ion per subunit.</text>
</comment>
<feature type="binding site" evidence="9">
    <location>
        <position position="156"/>
    </location>
    <ligand>
        <name>Zn(2+)</name>
        <dbReference type="ChEBI" id="CHEBI:29105"/>
    </ligand>
</feature>
<evidence type="ECO:0000256" key="6">
    <source>
        <dbReference type="ARBA" id="ARBA00023125"/>
    </source>
</evidence>
<dbReference type="RefSeq" id="WP_062187945.1">
    <property type="nucleotide sequence ID" value="NZ_LRRD01000016.1"/>
</dbReference>
<accession>A0A149VZM2</accession>
<dbReference type="STRING" id="1789004.FEMY_10970"/>
<keyword evidence="3 9" id="KW-1005">Bacterial flagellum biogenesis</keyword>
<evidence type="ECO:0000256" key="5">
    <source>
        <dbReference type="ARBA" id="ARBA00023015"/>
    </source>
</evidence>
<dbReference type="SUPFAM" id="SSF160930">
    <property type="entry name" value="FlhC-like"/>
    <property type="match status" value="1"/>
</dbReference>
<keyword evidence="2 9" id="KW-0479">Metal-binding</keyword>
<dbReference type="PATRIC" id="fig|1789004.3.peg.1113"/>
<keyword evidence="8 9" id="KW-0804">Transcription</keyword>
<dbReference type="GO" id="GO:0005737">
    <property type="term" value="C:cytoplasm"/>
    <property type="evidence" value="ECO:0007669"/>
    <property type="project" value="UniProtKB-SubCell"/>
</dbReference>
<comment type="similarity">
    <text evidence="9 10">Belongs to the FlhC family.</text>
</comment>
<evidence type="ECO:0000256" key="2">
    <source>
        <dbReference type="ARBA" id="ARBA00022723"/>
    </source>
</evidence>
<comment type="caution">
    <text evidence="11">The sequence shown here is derived from an EMBL/GenBank/DDBJ whole genome shotgun (WGS) entry which is preliminary data.</text>
</comment>
<feature type="binding site" evidence="9">
    <location>
        <position position="176"/>
    </location>
    <ligand>
        <name>Zn(2+)</name>
        <dbReference type="ChEBI" id="CHEBI:29105"/>
    </ligand>
</feature>
<keyword evidence="4 9" id="KW-0862">Zinc</keyword>
<dbReference type="GO" id="GO:0045893">
    <property type="term" value="P:positive regulation of DNA-templated transcription"/>
    <property type="evidence" value="ECO:0007669"/>
    <property type="project" value="InterPro"/>
</dbReference>
<dbReference type="GO" id="GO:0008270">
    <property type="term" value="F:zinc ion binding"/>
    <property type="evidence" value="ECO:0007669"/>
    <property type="project" value="UniProtKB-UniRule"/>
</dbReference>
<dbReference type="PIRSF" id="PIRSF003159">
    <property type="entry name" value="FlhC"/>
    <property type="match status" value="1"/>
</dbReference>
<comment type="subunit">
    <text evidence="9">Heterohexamer composed of two FlhC and four FlhD subunits. Each FlhC binds a FlhD dimer, forming a heterotrimer, and a hexamer assembles by dimerization of two heterotrimers.</text>
</comment>
<dbReference type="EMBL" id="LRRD01000016">
    <property type="protein sequence ID" value="KXW58334.1"/>
    <property type="molecule type" value="Genomic_DNA"/>
</dbReference>
<keyword evidence="1 9" id="KW-0963">Cytoplasm</keyword>
<evidence type="ECO:0000256" key="1">
    <source>
        <dbReference type="ARBA" id="ARBA00022490"/>
    </source>
</evidence>
<evidence type="ECO:0000256" key="4">
    <source>
        <dbReference type="ARBA" id="ARBA00022833"/>
    </source>
</evidence>
<feature type="binding site" evidence="9">
    <location>
        <position position="179"/>
    </location>
    <ligand>
        <name>Zn(2+)</name>
        <dbReference type="ChEBI" id="CHEBI:29105"/>
    </ligand>
</feature>
<dbReference type="InterPro" id="IPR007944">
    <property type="entry name" value="FlhC"/>
</dbReference>
<evidence type="ECO:0000313" key="12">
    <source>
        <dbReference type="Proteomes" id="UP000075653"/>
    </source>
</evidence>
<keyword evidence="12" id="KW-1185">Reference proteome</keyword>
<evidence type="ECO:0000256" key="3">
    <source>
        <dbReference type="ARBA" id="ARBA00022795"/>
    </source>
</evidence>
<keyword evidence="5 9" id="KW-0805">Transcription regulation</keyword>
<protein>
    <recommendedName>
        <fullName evidence="9 10">Flagellar transcriptional regulator FlhC</fullName>
    </recommendedName>
</protein>
<dbReference type="GO" id="GO:1902208">
    <property type="term" value="P:regulation of bacterial-type flagellum assembly"/>
    <property type="evidence" value="ECO:0007669"/>
    <property type="project" value="UniProtKB-UniRule"/>
</dbReference>